<organism evidence="1">
    <name type="scientific">Geoalkalibacter subterraneus</name>
    <dbReference type="NCBI Taxonomy" id="483547"/>
    <lineage>
        <taxon>Bacteria</taxon>
        <taxon>Pseudomonadati</taxon>
        <taxon>Thermodesulfobacteriota</taxon>
        <taxon>Desulfuromonadia</taxon>
        <taxon>Desulfuromonadales</taxon>
        <taxon>Geoalkalibacteraceae</taxon>
        <taxon>Geoalkalibacter</taxon>
    </lineage>
</organism>
<accession>A0A831PNF1</accession>
<dbReference type="Proteomes" id="UP000886162">
    <property type="component" value="Unassembled WGS sequence"/>
</dbReference>
<comment type="caution">
    <text evidence="1">The sequence shown here is derived from an EMBL/GenBank/DDBJ whole genome shotgun (WGS) entry which is preliminary data.</text>
</comment>
<evidence type="ECO:0000313" key="1">
    <source>
        <dbReference type="EMBL" id="HDR46175.1"/>
    </source>
</evidence>
<dbReference type="AlphaFoldDB" id="A0A831PNF1"/>
<dbReference type="EMBL" id="DSDO01000041">
    <property type="protein sequence ID" value="HDR46175.1"/>
    <property type="molecule type" value="Genomic_DNA"/>
</dbReference>
<gene>
    <name evidence="1" type="ORF">ENN94_00575</name>
</gene>
<protein>
    <submittedName>
        <fullName evidence="1">Uncharacterized protein</fullName>
    </submittedName>
</protein>
<sequence>MIKVKTFGEPLQPFKTHKELDELDERVNTFIRENKIKKVVSVSDTATTEGGSTIGLVRVLVYED</sequence>
<proteinExistence type="predicted"/>
<name>A0A831PNF1_9BACT</name>
<reference evidence="1" key="1">
    <citation type="journal article" date="2020" name="mSystems">
        <title>Genome- and Community-Level Interaction Insights into Carbon Utilization and Element Cycling Functions of Hydrothermarchaeota in Hydrothermal Sediment.</title>
        <authorList>
            <person name="Zhou Z."/>
            <person name="Liu Y."/>
            <person name="Xu W."/>
            <person name="Pan J."/>
            <person name="Luo Z.H."/>
            <person name="Li M."/>
        </authorList>
    </citation>
    <scope>NUCLEOTIDE SEQUENCE [LARGE SCALE GENOMIC DNA]</scope>
    <source>
        <strain evidence="1">SpSt-1220</strain>
    </source>
</reference>